<protein>
    <submittedName>
        <fullName evidence="2">Uncharacterized protein</fullName>
    </submittedName>
</protein>
<accession>A0ABU2AXB5</accession>
<comment type="caution">
    <text evidence="2">The sequence shown here is derived from an EMBL/GenBank/DDBJ whole genome shotgun (WGS) entry which is preliminary data.</text>
</comment>
<organism evidence="2 3">
    <name type="scientific">Enteractinococcus fodinae</name>
    <dbReference type="NCBI Taxonomy" id="684663"/>
    <lineage>
        <taxon>Bacteria</taxon>
        <taxon>Bacillati</taxon>
        <taxon>Actinomycetota</taxon>
        <taxon>Actinomycetes</taxon>
        <taxon>Micrococcales</taxon>
        <taxon>Micrococcaceae</taxon>
    </lineage>
</organism>
<dbReference type="Proteomes" id="UP001183794">
    <property type="component" value="Unassembled WGS sequence"/>
</dbReference>
<evidence type="ECO:0000256" key="1">
    <source>
        <dbReference type="SAM" id="MobiDB-lite"/>
    </source>
</evidence>
<sequence length="63" mass="7185">MPAKNQKPQVEVPEEVLIDQFVGDDEEEDQLVLPQAKPDTVSEVDWVDQQTDVPIEEDDDDYA</sequence>
<evidence type="ECO:0000313" key="2">
    <source>
        <dbReference type="EMBL" id="MDR7345989.1"/>
    </source>
</evidence>
<feature type="compositionally biased region" description="Acidic residues" evidence="1">
    <location>
        <begin position="54"/>
        <end position="63"/>
    </location>
</feature>
<dbReference type="RefSeq" id="WP_310170363.1">
    <property type="nucleotide sequence ID" value="NZ_BAABHE010000002.1"/>
</dbReference>
<dbReference type="EMBL" id="JAVDYJ010000001">
    <property type="protein sequence ID" value="MDR7345989.1"/>
    <property type="molecule type" value="Genomic_DNA"/>
</dbReference>
<keyword evidence="3" id="KW-1185">Reference proteome</keyword>
<name>A0ABU2AXB5_9MICC</name>
<evidence type="ECO:0000313" key="3">
    <source>
        <dbReference type="Proteomes" id="UP001183794"/>
    </source>
</evidence>
<proteinExistence type="predicted"/>
<reference evidence="2 3" key="1">
    <citation type="submission" date="2023-07" db="EMBL/GenBank/DDBJ databases">
        <title>Sequencing the genomes of 1000 actinobacteria strains.</title>
        <authorList>
            <person name="Klenk H.-P."/>
        </authorList>
    </citation>
    <scope>NUCLEOTIDE SEQUENCE [LARGE SCALE GENOMIC DNA]</scope>
    <source>
        <strain evidence="2 3">DSM 22966</strain>
    </source>
</reference>
<feature type="region of interest" description="Disordered" evidence="1">
    <location>
        <begin position="26"/>
        <end position="63"/>
    </location>
</feature>
<gene>
    <name evidence="2" type="ORF">J2S62_000246</name>
</gene>